<protein>
    <recommendedName>
        <fullName evidence="7">Ribosomal protein</fullName>
    </recommendedName>
</protein>
<dbReference type="InterPro" id="IPR052143">
    <property type="entry name" value="Mitoribosomal_bL36m"/>
</dbReference>
<evidence type="ECO:0000256" key="5">
    <source>
        <dbReference type="ARBA" id="ARBA00023128"/>
    </source>
</evidence>
<dbReference type="Proteomes" id="UP000475862">
    <property type="component" value="Unassembled WGS sequence"/>
</dbReference>
<dbReference type="EMBL" id="VYZN01000054">
    <property type="protein sequence ID" value="KAE9526936.1"/>
    <property type="molecule type" value="Genomic_DNA"/>
</dbReference>
<sequence>MIYTSFCLFKASWFPPINIVKIGATNSPVELPLLIDLHYFVLLENLHSILTNLLLYCHVFQLSLLYYRFAEALHEHSLQWQFSLYFYNYPIISHDNNYLITSLLICSQFSRKRLTIENEFFKQFIPKNHNNKQSSSTIIINGLSIVPFRGFKVFGKVRKRCKDCYFVTRDQRLYNLCKTFQKHKQMSIRHQDKAYYILTGVQQKKQREW</sequence>
<dbReference type="PANTHER" id="PTHR46909:SF1">
    <property type="entry name" value="LARGE RIBOSOMAL SUBUNIT PROTEIN BL36M"/>
    <property type="match status" value="1"/>
</dbReference>
<evidence type="ECO:0000313" key="8">
    <source>
        <dbReference type="EMBL" id="KAE9526936.1"/>
    </source>
</evidence>
<dbReference type="GO" id="GO:0005762">
    <property type="term" value="C:mitochondrial large ribosomal subunit"/>
    <property type="evidence" value="ECO:0007669"/>
    <property type="project" value="TreeGrafter"/>
</dbReference>
<name>A0A6G0T7C7_APHGL</name>
<keyword evidence="4 7" id="KW-0689">Ribosomal protein</keyword>
<gene>
    <name evidence="8" type="ORF">AGLY_013584</name>
</gene>
<comment type="subcellular location">
    <subcellularLocation>
        <location evidence="1">Mitochondrion</location>
    </subcellularLocation>
</comment>
<keyword evidence="6 7" id="KW-0687">Ribonucleoprotein</keyword>
<keyword evidence="9" id="KW-1185">Reference proteome</keyword>
<evidence type="ECO:0000256" key="4">
    <source>
        <dbReference type="ARBA" id="ARBA00022980"/>
    </source>
</evidence>
<dbReference type="OrthoDB" id="10265903at2759"/>
<evidence type="ECO:0000256" key="3">
    <source>
        <dbReference type="ARBA" id="ARBA00022946"/>
    </source>
</evidence>
<dbReference type="GO" id="GO:0006412">
    <property type="term" value="P:translation"/>
    <property type="evidence" value="ECO:0007669"/>
    <property type="project" value="InterPro"/>
</dbReference>
<dbReference type="Pfam" id="PF00444">
    <property type="entry name" value="Ribosomal_L36"/>
    <property type="match status" value="1"/>
</dbReference>
<dbReference type="AlphaFoldDB" id="A0A6G0T7C7"/>
<comment type="caution">
    <text evidence="8">The sequence shown here is derived from an EMBL/GenBank/DDBJ whole genome shotgun (WGS) entry which is preliminary data.</text>
</comment>
<evidence type="ECO:0000256" key="6">
    <source>
        <dbReference type="ARBA" id="ARBA00023274"/>
    </source>
</evidence>
<dbReference type="GO" id="GO:0003735">
    <property type="term" value="F:structural constituent of ribosome"/>
    <property type="evidence" value="ECO:0007669"/>
    <property type="project" value="InterPro"/>
</dbReference>
<evidence type="ECO:0000256" key="2">
    <source>
        <dbReference type="ARBA" id="ARBA00007645"/>
    </source>
</evidence>
<dbReference type="InterPro" id="IPR035977">
    <property type="entry name" value="Ribosomal_bL36_sp"/>
</dbReference>
<dbReference type="SUPFAM" id="SSF57840">
    <property type="entry name" value="Ribosomal protein L36"/>
    <property type="match status" value="1"/>
</dbReference>
<dbReference type="InterPro" id="IPR000473">
    <property type="entry name" value="Ribosomal_bL36"/>
</dbReference>
<keyword evidence="5" id="KW-0496">Mitochondrion</keyword>
<proteinExistence type="inferred from homology"/>
<evidence type="ECO:0000256" key="7">
    <source>
        <dbReference type="RuleBase" id="RU000570"/>
    </source>
</evidence>
<evidence type="ECO:0000313" key="9">
    <source>
        <dbReference type="Proteomes" id="UP000475862"/>
    </source>
</evidence>
<organism evidence="8 9">
    <name type="scientific">Aphis glycines</name>
    <name type="common">Soybean aphid</name>
    <dbReference type="NCBI Taxonomy" id="307491"/>
    <lineage>
        <taxon>Eukaryota</taxon>
        <taxon>Metazoa</taxon>
        <taxon>Ecdysozoa</taxon>
        <taxon>Arthropoda</taxon>
        <taxon>Hexapoda</taxon>
        <taxon>Insecta</taxon>
        <taxon>Pterygota</taxon>
        <taxon>Neoptera</taxon>
        <taxon>Paraneoptera</taxon>
        <taxon>Hemiptera</taxon>
        <taxon>Sternorrhyncha</taxon>
        <taxon>Aphidomorpha</taxon>
        <taxon>Aphidoidea</taxon>
        <taxon>Aphididae</taxon>
        <taxon>Aphidini</taxon>
        <taxon>Aphis</taxon>
        <taxon>Aphis</taxon>
    </lineage>
</organism>
<dbReference type="NCBIfam" id="TIGR01022">
    <property type="entry name" value="rpmJ_bact"/>
    <property type="match status" value="1"/>
</dbReference>
<reference evidence="8 9" key="1">
    <citation type="submission" date="2019-08" db="EMBL/GenBank/DDBJ databases">
        <title>The genome of the soybean aphid Biotype 1, its phylome, world population structure and adaptation to the North American continent.</title>
        <authorList>
            <person name="Giordano R."/>
            <person name="Donthu R.K."/>
            <person name="Hernandez A.G."/>
            <person name="Wright C.L."/>
            <person name="Zimin A.V."/>
        </authorList>
    </citation>
    <scope>NUCLEOTIDE SEQUENCE [LARGE SCALE GENOMIC DNA]</scope>
    <source>
        <tissue evidence="8">Whole aphids</tissue>
    </source>
</reference>
<evidence type="ECO:0000256" key="1">
    <source>
        <dbReference type="ARBA" id="ARBA00004173"/>
    </source>
</evidence>
<dbReference type="PANTHER" id="PTHR46909">
    <property type="entry name" value="39S RIBOSOMAL PROTEIN L36, MITOCHONDRIAL"/>
    <property type="match status" value="1"/>
</dbReference>
<comment type="similarity">
    <text evidence="2 7">Belongs to the bacterial ribosomal protein bL36 family.</text>
</comment>
<accession>A0A6G0T7C7</accession>
<keyword evidence="3" id="KW-0809">Transit peptide</keyword>